<dbReference type="Gene3D" id="3.30.310.50">
    <property type="entry name" value="Alpha-D-phosphohexomutase, C-terminal domain"/>
    <property type="match status" value="1"/>
</dbReference>
<evidence type="ECO:0000313" key="1">
    <source>
        <dbReference type="EMBL" id="VDS07802.1"/>
    </source>
</evidence>
<dbReference type="AlphaFoldDB" id="A0A3S4CHA2"/>
<organism evidence="1 2">
    <name type="scientific">Paracoccus haematequi</name>
    <dbReference type="NCBI Taxonomy" id="2491866"/>
    <lineage>
        <taxon>Bacteria</taxon>
        <taxon>Pseudomonadati</taxon>
        <taxon>Pseudomonadota</taxon>
        <taxon>Alphaproteobacteria</taxon>
        <taxon>Rhodobacterales</taxon>
        <taxon>Paracoccaceae</taxon>
        <taxon>Paracoccus</taxon>
    </lineage>
</organism>
<dbReference type="Pfam" id="PF09981">
    <property type="entry name" value="DUF2218"/>
    <property type="match status" value="1"/>
</dbReference>
<dbReference type="OrthoDB" id="9806511at2"/>
<dbReference type="InterPro" id="IPR014543">
    <property type="entry name" value="UCP028291"/>
</dbReference>
<evidence type="ECO:0008006" key="3">
    <source>
        <dbReference type="Google" id="ProtNLM"/>
    </source>
</evidence>
<keyword evidence="2" id="KW-1185">Reference proteome</keyword>
<dbReference type="EMBL" id="UZWE01000023">
    <property type="protein sequence ID" value="VDS07802.1"/>
    <property type="molecule type" value="Genomic_DNA"/>
</dbReference>
<name>A0A3S4CHA2_9RHOB</name>
<reference evidence="1 2" key="1">
    <citation type="submission" date="2018-12" db="EMBL/GenBank/DDBJ databases">
        <authorList>
            <person name="Criscuolo A."/>
        </authorList>
    </citation>
    <scope>NUCLEOTIDE SEQUENCE [LARGE SCALE GENOMIC DNA]</scope>
    <source>
        <strain evidence="1">ACIP1116241</strain>
    </source>
</reference>
<dbReference type="RefSeq" id="WP_126153492.1">
    <property type="nucleotide sequence ID" value="NZ_UZWE01000023.1"/>
</dbReference>
<proteinExistence type="predicted"/>
<sequence>MADDLSSTGRFATGQAYRYMVQLCKHFAHKIPAEVEGDTGSIRFDLGTARLTASPAELTCAVSGADAAAVATLQDIIDRHLARFAFREGFANMDWSPAA</sequence>
<evidence type="ECO:0000313" key="2">
    <source>
        <dbReference type="Proteomes" id="UP000270743"/>
    </source>
</evidence>
<protein>
    <recommendedName>
        <fullName evidence="3">2,4-dihydroxyhept-2-ene-1,7-dioic acid aldolase</fullName>
    </recommendedName>
</protein>
<gene>
    <name evidence="1" type="ORF">PARHAE_00980</name>
</gene>
<dbReference type="Proteomes" id="UP000270743">
    <property type="component" value="Unassembled WGS sequence"/>
</dbReference>
<dbReference type="PIRSF" id="PIRSF028291">
    <property type="entry name" value="UCP028291"/>
    <property type="match status" value="1"/>
</dbReference>
<accession>A0A3S4CHA2</accession>